<dbReference type="GO" id="GO:0043565">
    <property type="term" value="F:sequence-specific DNA binding"/>
    <property type="evidence" value="ECO:0007669"/>
    <property type="project" value="InterPro"/>
</dbReference>
<keyword evidence="3" id="KW-0804">Transcription</keyword>
<dbReference type="InterPro" id="IPR018060">
    <property type="entry name" value="HTH_AraC"/>
</dbReference>
<dbReference type="InterPro" id="IPR020449">
    <property type="entry name" value="Tscrpt_reg_AraC-type_HTH"/>
</dbReference>
<dbReference type="InterPro" id="IPR018062">
    <property type="entry name" value="HTH_AraC-typ_CS"/>
</dbReference>
<keyword evidence="2" id="KW-0238">DNA-binding</keyword>
<dbReference type="Pfam" id="PF12833">
    <property type="entry name" value="HTH_18"/>
    <property type="match status" value="1"/>
</dbReference>
<feature type="domain" description="HTH araC/xylS-type" evidence="4">
    <location>
        <begin position="179"/>
        <end position="277"/>
    </location>
</feature>
<dbReference type="GO" id="GO:0003700">
    <property type="term" value="F:DNA-binding transcription factor activity"/>
    <property type="evidence" value="ECO:0007669"/>
    <property type="project" value="InterPro"/>
</dbReference>
<dbReference type="PANTHER" id="PTHR46796:SF14">
    <property type="entry name" value="TRANSCRIPTIONAL REGULATORY PROTEIN"/>
    <property type="match status" value="1"/>
</dbReference>
<keyword evidence="6" id="KW-1185">Reference proteome</keyword>
<evidence type="ECO:0000259" key="4">
    <source>
        <dbReference type="PROSITE" id="PS01124"/>
    </source>
</evidence>
<dbReference type="InterPro" id="IPR050204">
    <property type="entry name" value="AraC_XylS_family_regulators"/>
</dbReference>
<dbReference type="PROSITE" id="PS00041">
    <property type="entry name" value="HTH_ARAC_FAMILY_1"/>
    <property type="match status" value="1"/>
</dbReference>
<dbReference type="SMART" id="SM00342">
    <property type="entry name" value="HTH_ARAC"/>
    <property type="match status" value="1"/>
</dbReference>
<evidence type="ECO:0000313" key="6">
    <source>
        <dbReference type="Proteomes" id="UP000243904"/>
    </source>
</evidence>
<evidence type="ECO:0000256" key="2">
    <source>
        <dbReference type="ARBA" id="ARBA00023125"/>
    </source>
</evidence>
<evidence type="ECO:0000313" key="5">
    <source>
        <dbReference type="EMBL" id="SDS45116.1"/>
    </source>
</evidence>
<dbReference type="AlphaFoldDB" id="A0A1H1SBJ6"/>
<dbReference type="Gene3D" id="1.10.10.60">
    <property type="entry name" value="Homeodomain-like"/>
    <property type="match status" value="2"/>
</dbReference>
<evidence type="ECO:0000256" key="1">
    <source>
        <dbReference type="ARBA" id="ARBA00023015"/>
    </source>
</evidence>
<organism evidence="5 6">
    <name type="scientific">Bradyrhizobium canariense</name>
    <dbReference type="NCBI Taxonomy" id="255045"/>
    <lineage>
        <taxon>Bacteria</taxon>
        <taxon>Pseudomonadati</taxon>
        <taxon>Pseudomonadota</taxon>
        <taxon>Alphaproteobacteria</taxon>
        <taxon>Hyphomicrobiales</taxon>
        <taxon>Nitrobacteraceae</taxon>
        <taxon>Bradyrhizobium</taxon>
    </lineage>
</organism>
<dbReference type="PRINTS" id="PR00032">
    <property type="entry name" value="HTHARAC"/>
</dbReference>
<dbReference type="Proteomes" id="UP000243904">
    <property type="component" value="Chromosome I"/>
</dbReference>
<keyword evidence="1" id="KW-0805">Transcription regulation</keyword>
<dbReference type="SUPFAM" id="SSF46689">
    <property type="entry name" value="Homeodomain-like"/>
    <property type="match status" value="2"/>
</dbReference>
<proteinExistence type="predicted"/>
<gene>
    <name evidence="5" type="ORF">SAMN05444158_2097</name>
</gene>
<dbReference type="PROSITE" id="PS01124">
    <property type="entry name" value="HTH_ARAC_FAMILY_2"/>
    <property type="match status" value="1"/>
</dbReference>
<dbReference type="EMBL" id="LT629750">
    <property type="protein sequence ID" value="SDS45116.1"/>
    <property type="molecule type" value="Genomic_DNA"/>
</dbReference>
<evidence type="ECO:0000256" key="3">
    <source>
        <dbReference type="ARBA" id="ARBA00023163"/>
    </source>
</evidence>
<accession>A0A1H1SBJ6</accession>
<reference evidence="6" key="1">
    <citation type="submission" date="2016-10" db="EMBL/GenBank/DDBJ databases">
        <authorList>
            <person name="Varghese N."/>
            <person name="Submissions S."/>
        </authorList>
    </citation>
    <scope>NUCLEOTIDE SEQUENCE [LARGE SCALE GENOMIC DNA]</scope>
    <source>
        <strain evidence="6">GAS369</strain>
    </source>
</reference>
<protein>
    <submittedName>
        <fullName evidence="5">Helix-turn-helix domain-containing protein</fullName>
    </submittedName>
</protein>
<name>A0A1H1SBJ6_9BRAD</name>
<sequence>MLKMGAASDPHSMMVLYRSDGRGEGVRSPNPQLDGFLAVIVFQEMKEFTLHRNRKGIQIPRSVRGSTGLHDLRNAWSSAKHPTYSLNLVFSSAFLGELQPGGGYRGMDMLRDALDYGSRDETLLHLGLALVPAFKEPEKANRLFVDQVFLAASTHLISKHSAQQPLASLRGGLTPWQEKTAKEYLAANIQSNVSLADLANLCNLSPPHFARLFKRSTGTSPYRWFIERRLVLSKLMLESTNDDLAEIALACGFADQSHFTRTFSRIVGLSPAAWRRLQRN</sequence>
<dbReference type="PANTHER" id="PTHR46796">
    <property type="entry name" value="HTH-TYPE TRANSCRIPTIONAL ACTIVATOR RHAS-RELATED"/>
    <property type="match status" value="1"/>
</dbReference>
<dbReference type="InterPro" id="IPR009057">
    <property type="entry name" value="Homeodomain-like_sf"/>
</dbReference>